<gene>
    <name evidence="6" type="ORF">SAMN05421882_10691</name>
</gene>
<dbReference type="InterPro" id="IPR047662">
    <property type="entry name" value="SemiSWEET"/>
</dbReference>
<accession>A0A1H2ZA46</accession>
<organism evidence="6 7">
    <name type="scientific">Nitrosomonas communis</name>
    <dbReference type="NCBI Taxonomy" id="44574"/>
    <lineage>
        <taxon>Bacteria</taxon>
        <taxon>Pseudomonadati</taxon>
        <taxon>Pseudomonadota</taxon>
        <taxon>Betaproteobacteria</taxon>
        <taxon>Nitrosomonadales</taxon>
        <taxon>Nitrosomonadaceae</taxon>
        <taxon>Nitrosomonas</taxon>
    </lineage>
</organism>
<sequence length="93" mass="10429">MFEEMSTSIGYIAAFLTTAAFVPQSYHSWRTRDLSGISLPMYTMFTIGVGFWLFYGYLIGSVPIILANLITILLSGMVLGLKIQQIMVLRANR</sequence>
<proteinExistence type="predicted"/>
<dbReference type="Proteomes" id="UP000183454">
    <property type="component" value="Unassembled WGS sequence"/>
</dbReference>
<feature type="transmembrane region" description="Helical" evidence="5">
    <location>
        <begin position="39"/>
        <end position="58"/>
    </location>
</feature>
<evidence type="ECO:0000256" key="4">
    <source>
        <dbReference type="ARBA" id="ARBA00023136"/>
    </source>
</evidence>
<evidence type="ECO:0000313" key="7">
    <source>
        <dbReference type="Proteomes" id="UP000183454"/>
    </source>
</evidence>
<dbReference type="GO" id="GO:0016020">
    <property type="term" value="C:membrane"/>
    <property type="evidence" value="ECO:0007669"/>
    <property type="project" value="UniProtKB-SubCell"/>
</dbReference>
<dbReference type="Gene3D" id="1.20.1280.290">
    <property type="match status" value="1"/>
</dbReference>
<keyword evidence="4 5" id="KW-0472">Membrane</keyword>
<dbReference type="GO" id="GO:0051119">
    <property type="term" value="F:sugar transmembrane transporter activity"/>
    <property type="evidence" value="ECO:0007669"/>
    <property type="project" value="InterPro"/>
</dbReference>
<dbReference type="NCBIfam" id="NF037968">
    <property type="entry name" value="SemiSWEET_2"/>
    <property type="match status" value="1"/>
</dbReference>
<evidence type="ECO:0000313" key="6">
    <source>
        <dbReference type="EMBL" id="SDX13868.1"/>
    </source>
</evidence>
<dbReference type="EMBL" id="FNNH01000069">
    <property type="protein sequence ID" value="SDX13868.1"/>
    <property type="molecule type" value="Genomic_DNA"/>
</dbReference>
<keyword evidence="3 5" id="KW-1133">Transmembrane helix</keyword>
<evidence type="ECO:0000256" key="5">
    <source>
        <dbReference type="SAM" id="Phobius"/>
    </source>
</evidence>
<evidence type="ECO:0000256" key="2">
    <source>
        <dbReference type="ARBA" id="ARBA00022692"/>
    </source>
</evidence>
<keyword evidence="2 5" id="KW-0812">Transmembrane</keyword>
<name>A0A1H2ZA46_9PROT</name>
<dbReference type="Pfam" id="PF04193">
    <property type="entry name" value="PQ-loop"/>
    <property type="match status" value="1"/>
</dbReference>
<feature type="transmembrane region" description="Helical" evidence="5">
    <location>
        <begin position="6"/>
        <end position="27"/>
    </location>
</feature>
<protein>
    <submittedName>
        <fullName evidence="6">MtN3 and saliva related transmembrane protein</fullName>
    </submittedName>
</protein>
<feature type="transmembrane region" description="Helical" evidence="5">
    <location>
        <begin position="64"/>
        <end position="83"/>
    </location>
</feature>
<dbReference type="InterPro" id="IPR006603">
    <property type="entry name" value="PQ-loop_rpt"/>
</dbReference>
<dbReference type="RefSeq" id="WP_244505873.1">
    <property type="nucleotide sequence ID" value="NZ_FNNH01000069.1"/>
</dbReference>
<evidence type="ECO:0000256" key="1">
    <source>
        <dbReference type="ARBA" id="ARBA00004141"/>
    </source>
</evidence>
<dbReference type="AlphaFoldDB" id="A0A1H2ZA46"/>
<evidence type="ECO:0000256" key="3">
    <source>
        <dbReference type="ARBA" id="ARBA00022989"/>
    </source>
</evidence>
<comment type="subcellular location">
    <subcellularLocation>
        <location evidence="1">Membrane</location>
        <topology evidence="1">Multi-pass membrane protein</topology>
    </subcellularLocation>
</comment>
<reference evidence="6 7" key="1">
    <citation type="submission" date="2016-10" db="EMBL/GenBank/DDBJ databases">
        <authorList>
            <person name="de Groot N.N."/>
        </authorList>
    </citation>
    <scope>NUCLEOTIDE SEQUENCE [LARGE SCALE GENOMIC DNA]</scope>
    <source>
        <strain evidence="6 7">Nm110</strain>
    </source>
</reference>